<evidence type="ECO:0000313" key="2">
    <source>
        <dbReference type="Proteomes" id="UP001224418"/>
    </source>
</evidence>
<comment type="caution">
    <text evidence="1">The sequence shown here is derived from an EMBL/GenBank/DDBJ whole genome shotgun (WGS) entry which is preliminary data.</text>
</comment>
<accession>A0ABU0JMT4</accession>
<keyword evidence="2" id="KW-1185">Reference proteome</keyword>
<organism evidence="1 2">
    <name type="scientific">Hathewaya limosa</name>
    <name type="common">Clostridium limosum</name>
    <dbReference type="NCBI Taxonomy" id="1536"/>
    <lineage>
        <taxon>Bacteria</taxon>
        <taxon>Bacillati</taxon>
        <taxon>Bacillota</taxon>
        <taxon>Clostridia</taxon>
        <taxon>Eubacteriales</taxon>
        <taxon>Clostridiaceae</taxon>
        <taxon>Hathewaya</taxon>
    </lineage>
</organism>
<dbReference type="RefSeq" id="WP_111943911.1">
    <property type="nucleotide sequence ID" value="NZ_BAAACJ010000024.1"/>
</dbReference>
<protein>
    <submittedName>
        <fullName evidence="1">Uncharacterized protein</fullName>
    </submittedName>
</protein>
<dbReference type="EMBL" id="JAUSWN010000001">
    <property type="protein sequence ID" value="MDQ0478382.1"/>
    <property type="molecule type" value="Genomic_DNA"/>
</dbReference>
<reference evidence="1 2" key="1">
    <citation type="submission" date="2023-07" db="EMBL/GenBank/DDBJ databases">
        <title>Genomic Encyclopedia of Type Strains, Phase IV (KMG-IV): sequencing the most valuable type-strain genomes for metagenomic binning, comparative biology and taxonomic classification.</title>
        <authorList>
            <person name="Goeker M."/>
        </authorList>
    </citation>
    <scope>NUCLEOTIDE SEQUENCE [LARGE SCALE GENOMIC DNA]</scope>
    <source>
        <strain evidence="1 2">DSM 1400</strain>
    </source>
</reference>
<dbReference type="Proteomes" id="UP001224418">
    <property type="component" value="Unassembled WGS sequence"/>
</dbReference>
<evidence type="ECO:0000313" key="1">
    <source>
        <dbReference type="EMBL" id="MDQ0478382.1"/>
    </source>
</evidence>
<sequence>MELNSNVTIALKKLDNNYTIYNLNLFNLQYIDEGNISINKIKNNALEFKVCCHLCEKEHIYIYSIKEIVKKDLIVLGCEKLGIPLVVLGKKEEVEKMIYPHNYVNYKINVIL</sequence>
<gene>
    <name evidence="1" type="ORF">QOZ93_000083</name>
</gene>
<name>A0ABU0JMT4_HATLI</name>
<proteinExistence type="predicted"/>